<evidence type="ECO:0000313" key="3">
    <source>
        <dbReference type="Proteomes" id="UP001166251"/>
    </source>
</evidence>
<name>A0ABS7EIN5_9GAMM</name>
<dbReference type="CDD" id="cd14847">
    <property type="entry name" value="DD-carboxypeptidase_like"/>
    <property type="match status" value="1"/>
</dbReference>
<dbReference type="EMBL" id="JAHZSS010000019">
    <property type="protein sequence ID" value="MBW8192190.1"/>
    <property type="molecule type" value="Genomic_DNA"/>
</dbReference>
<dbReference type="PANTHER" id="PTHR34385:SF1">
    <property type="entry name" value="PEPTIDOGLYCAN L-ALANYL-D-GLUTAMATE ENDOPEPTIDASE CWLK"/>
    <property type="match status" value="1"/>
</dbReference>
<dbReference type="InterPro" id="IPR003709">
    <property type="entry name" value="VanY-like_core_dom"/>
</dbReference>
<dbReference type="Proteomes" id="UP001166251">
    <property type="component" value="Unassembled WGS sequence"/>
</dbReference>
<sequence>MQASQWLGLDERHLTAVDDRHFLHPETKQAWLSMVQAAADDGLQLDLVSSYRSFARQQLIWDGKFSGQRPVLDDQNRIIELNKLSDWQKIQAIMRFSALPGTSRHHWGSDLDLFSKPLQGNTPLQLVASEYQAGGPQWPLYQWLIANAHRFDFFFPYAKDLGGVACEPWHLSHLPVANKVEQVRKPERIIAAIQQANVLGQECIQENFDTLYHRFISPISR</sequence>
<reference evidence="2" key="1">
    <citation type="submission" date="2021-07" db="EMBL/GenBank/DDBJ databases">
        <title>Neiella marina sp. nov., isolated from the intestinal content of sea cucumber Apostichopus japonicus.</title>
        <authorList>
            <person name="Bai X."/>
        </authorList>
    </citation>
    <scope>NUCLEOTIDE SEQUENCE</scope>
    <source>
        <strain evidence="2">126</strain>
    </source>
</reference>
<dbReference type="RefSeq" id="WP_220104815.1">
    <property type="nucleotide sequence ID" value="NZ_JAHZSS010000019.1"/>
</dbReference>
<dbReference type="SUPFAM" id="SSF55166">
    <property type="entry name" value="Hedgehog/DD-peptidase"/>
    <property type="match status" value="1"/>
</dbReference>
<evidence type="ECO:0000313" key="2">
    <source>
        <dbReference type="EMBL" id="MBW8192190.1"/>
    </source>
</evidence>
<comment type="caution">
    <text evidence="2">The sequence shown here is derived from an EMBL/GenBank/DDBJ whole genome shotgun (WGS) entry which is preliminary data.</text>
</comment>
<evidence type="ECO:0000259" key="1">
    <source>
        <dbReference type="Pfam" id="PF02557"/>
    </source>
</evidence>
<keyword evidence="3" id="KW-1185">Reference proteome</keyword>
<dbReference type="InterPro" id="IPR052179">
    <property type="entry name" value="DD-CPase-like"/>
</dbReference>
<dbReference type="Pfam" id="PF02557">
    <property type="entry name" value="VanY"/>
    <property type="match status" value="1"/>
</dbReference>
<protein>
    <submittedName>
        <fullName evidence="2">M15 family metallopeptidase</fullName>
    </submittedName>
</protein>
<feature type="domain" description="D-alanyl-D-alanine carboxypeptidase-like core" evidence="1">
    <location>
        <begin position="21"/>
        <end position="175"/>
    </location>
</feature>
<organism evidence="2 3">
    <name type="scientific">Neiella holothuriorum</name>
    <dbReference type="NCBI Taxonomy" id="2870530"/>
    <lineage>
        <taxon>Bacteria</taxon>
        <taxon>Pseudomonadati</taxon>
        <taxon>Pseudomonadota</taxon>
        <taxon>Gammaproteobacteria</taxon>
        <taxon>Alteromonadales</taxon>
        <taxon>Echinimonadaceae</taxon>
        <taxon>Neiella</taxon>
    </lineage>
</organism>
<accession>A0ABS7EIN5</accession>
<dbReference type="InterPro" id="IPR009045">
    <property type="entry name" value="Zn_M74/Hedgehog-like"/>
</dbReference>
<dbReference type="Gene3D" id="3.30.1380.10">
    <property type="match status" value="1"/>
</dbReference>
<dbReference type="PANTHER" id="PTHR34385">
    <property type="entry name" value="D-ALANYL-D-ALANINE CARBOXYPEPTIDASE"/>
    <property type="match status" value="1"/>
</dbReference>
<proteinExistence type="predicted"/>
<gene>
    <name evidence="2" type="ORF">K0504_14230</name>
</gene>